<evidence type="ECO:0000313" key="2">
    <source>
        <dbReference type="EMBL" id="MCI49293.1"/>
    </source>
</evidence>
<sequence length="37" mass="3787">MKVRNDRGGEPAVKGEAEGGDGSHLVASTNGLSYILT</sequence>
<keyword evidence="3" id="KW-1185">Reference proteome</keyword>
<dbReference type="AlphaFoldDB" id="A0A392SKA6"/>
<evidence type="ECO:0000256" key="1">
    <source>
        <dbReference type="SAM" id="MobiDB-lite"/>
    </source>
</evidence>
<feature type="compositionally biased region" description="Polar residues" evidence="1">
    <location>
        <begin position="26"/>
        <end position="37"/>
    </location>
</feature>
<accession>A0A392SKA6</accession>
<protein>
    <submittedName>
        <fullName evidence="2">Uncharacterized protein</fullName>
    </submittedName>
</protein>
<feature type="non-terminal residue" evidence="2">
    <location>
        <position position="37"/>
    </location>
</feature>
<dbReference type="EMBL" id="LXQA010399077">
    <property type="protein sequence ID" value="MCI49293.1"/>
    <property type="molecule type" value="Genomic_DNA"/>
</dbReference>
<name>A0A392SKA6_9FABA</name>
<feature type="region of interest" description="Disordered" evidence="1">
    <location>
        <begin position="1"/>
        <end position="37"/>
    </location>
</feature>
<organism evidence="2 3">
    <name type="scientific">Trifolium medium</name>
    <dbReference type="NCBI Taxonomy" id="97028"/>
    <lineage>
        <taxon>Eukaryota</taxon>
        <taxon>Viridiplantae</taxon>
        <taxon>Streptophyta</taxon>
        <taxon>Embryophyta</taxon>
        <taxon>Tracheophyta</taxon>
        <taxon>Spermatophyta</taxon>
        <taxon>Magnoliopsida</taxon>
        <taxon>eudicotyledons</taxon>
        <taxon>Gunneridae</taxon>
        <taxon>Pentapetalae</taxon>
        <taxon>rosids</taxon>
        <taxon>fabids</taxon>
        <taxon>Fabales</taxon>
        <taxon>Fabaceae</taxon>
        <taxon>Papilionoideae</taxon>
        <taxon>50 kb inversion clade</taxon>
        <taxon>NPAAA clade</taxon>
        <taxon>Hologalegina</taxon>
        <taxon>IRL clade</taxon>
        <taxon>Trifolieae</taxon>
        <taxon>Trifolium</taxon>
    </lineage>
</organism>
<comment type="caution">
    <text evidence="2">The sequence shown here is derived from an EMBL/GenBank/DDBJ whole genome shotgun (WGS) entry which is preliminary data.</text>
</comment>
<evidence type="ECO:0000313" key="3">
    <source>
        <dbReference type="Proteomes" id="UP000265520"/>
    </source>
</evidence>
<proteinExistence type="predicted"/>
<reference evidence="2 3" key="1">
    <citation type="journal article" date="2018" name="Front. Plant Sci.">
        <title>Red Clover (Trifolium pratense) and Zigzag Clover (T. medium) - A Picture of Genomic Similarities and Differences.</title>
        <authorList>
            <person name="Dluhosova J."/>
            <person name="Istvanek J."/>
            <person name="Nedelnik J."/>
            <person name="Repkova J."/>
        </authorList>
    </citation>
    <scope>NUCLEOTIDE SEQUENCE [LARGE SCALE GENOMIC DNA]</scope>
    <source>
        <strain evidence="3">cv. 10/8</strain>
        <tissue evidence="2">Leaf</tissue>
    </source>
</reference>
<feature type="compositionally biased region" description="Basic and acidic residues" evidence="1">
    <location>
        <begin position="1"/>
        <end position="17"/>
    </location>
</feature>
<dbReference type="Proteomes" id="UP000265520">
    <property type="component" value="Unassembled WGS sequence"/>
</dbReference>